<keyword evidence="5" id="KW-1185">Reference proteome</keyword>
<dbReference type="Proteomes" id="UP000271098">
    <property type="component" value="Unassembled WGS sequence"/>
</dbReference>
<accession>A0A183DIH1</accession>
<name>A0A183DIH1_9BILA</name>
<proteinExistence type="predicted"/>
<gene>
    <name evidence="4" type="ORF">GPUH_LOCUS8514</name>
</gene>
<reference evidence="4 5" key="2">
    <citation type="submission" date="2018-11" db="EMBL/GenBank/DDBJ databases">
        <authorList>
            <consortium name="Pathogen Informatics"/>
        </authorList>
    </citation>
    <scope>NUCLEOTIDE SEQUENCE [LARGE SCALE GENOMIC DNA]</scope>
</reference>
<comment type="subcellular location">
    <subcellularLocation>
        <location evidence="1">Cytoplasm</location>
    </subcellularLocation>
</comment>
<dbReference type="AlphaFoldDB" id="A0A183DIH1"/>
<dbReference type="Pfam" id="PF16017">
    <property type="entry name" value="BTB_3"/>
    <property type="match status" value="1"/>
</dbReference>
<evidence type="ECO:0000256" key="2">
    <source>
        <dbReference type="ARBA" id="ARBA00022490"/>
    </source>
</evidence>
<dbReference type="OrthoDB" id="10034757at2759"/>
<dbReference type="InterPro" id="IPR011333">
    <property type="entry name" value="SKP1/BTB/POZ_sf"/>
</dbReference>
<dbReference type="PANTHER" id="PTHR21637">
    <property type="entry name" value="BTB/POZ DOMAIN-CONTAINING PROTEIN 10-RELATED"/>
    <property type="match status" value="1"/>
</dbReference>
<dbReference type="Gene3D" id="3.30.710.10">
    <property type="entry name" value="Potassium Channel Kv1.1, Chain A"/>
    <property type="match status" value="1"/>
</dbReference>
<dbReference type="InterPro" id="IPR039885">
    <property type="entry name" value="BTBD10/KCTD20_BTB/POZ"/>
</dbReference>
<sequence>MGTGDKVTLLVENTRFIVNTSVLVAKPDTMLGRMFRVRAHCKEGAELVRPNERNEYEVAEGLSASCFRAILALRQTEDAS</sequence>
<evidence type="ECO:0000313" key="6">
    <source>
        <dbReference type="WBParaSite" id="GPUH_0000852201-mRNA-1"/>
    </source>
</evidence>
<keyword evidence="2" id="KW-0963">Cytoplasm</keyword>
<evidence type="ECO:0000313" key="5">
    <source>
        <dbReference type="Proteomes" id="UP000271098"/>
    </source>
</evidence>
<reference evidence="6" key="1">
    <citation type="submission" date="2016-06" db="UniProtKB">
        <authorList>
            <consortium name="WormBaseParasite"/>
        </authorList>
    </citation>
    <scope>IDENTIFICATION</scope>
</reference>
<dbReference type="PANTHER" id="PTHR21637:SF0">
    <property type="entry name" value="AT10158P"/>
    <property type="match status" value="1"/>
</dbReference>
<dbReference type="WBParaSite" id="GPUH_0000852201-mRNA-1">
    <property type="protein sequence ID" value="GPUH_0000852201-mRNA-1"/>
    <property type="gene ID" value="GPUH_0000852201"/>
</dbReference>
<dbReference type="EMBL" id="UYRT01025033">
    <property type="protein sequence ID" value="VDK63171.1"/>
    <property type="molecule type" value="Genomic_DNA"/>
</dbReference>
<feature type="domain" description="BTBD10/KCTD20 BTB/POZ" evidence="3">
    <location>
        <begin position="6"/>
        <end position="73"/>
    </location>
</feature>
<evidence type="ECO:0000259" key="3">
    <source>
        <dbReference type="Pfam" id="PF16017"/>
    </source>
</evidence>
<dbReference type="GO" id="GO:0005737">
    <property type="term" value="C:cytoplasm"/>
    <property type="evidence" value="ECO:0007669"/>
    <property type="project" value="UniProtKB-SubCell"/>
</dbReference>
<evidence type="ECO:0000256" key="1">
    <source>
        <dbReference type="ARBA" id="ARBA00004496"/>
    </source>
</evidence>
<protein>
    <submittedName>
        <fullName evidence="6">BTB_3 domain-containing protein</fullName>
    </submittedName>
</protein>
<dbReference type="GO" id="GO:0042327">
    <property type="term" value="P:positive regulation of phosphorylation"/>
    <property type="evidence" value="ECO:0007669"/>
    <property type="project" value="TreeGrafter"/>
</dbReference>
<evidence type="ECO:0000313" key="4">
    <source>
        <dbReference type="EMBL" id="VDK63171.1"/>
    </source>
</evidence>
<organism evidence="6">
    <name type="scientific">Gongylonema pulchrum</name>
    <dbReference type="NCBI Taxonomy" id="637853"/>
    <lineage>
        <taxon>Eukaryota</taxon>
        <taxon>Metazoa</taxon>
        <taxon>Ecdysozoa</taxon>
        <taxon>Nematoda</taxon>
        <taxon>Chromadorea</taxon>
        <taxon>Rhabditida</taxon>
        <taxon>Spirurina</taxon>
        <taxon>Spiruromorpha</taxon>
        <taxon>Spiruroidea</taxon>
        <taxon>Gongylonematidae</taxon>
        <taxon>Gongylonema</taxon>
    </lineage>
</organism>
<dbReference type="InterPro" id="IPR039886">
    <property type="entry name" value="BTBD10/KCTD20"/>
</dbReference>
<dbReference type="SUPFAM" id="SSF54695">
    <property type="entry name" value="POZ domain"/>
    <property type="match status" value="1"/>
</dbReference>